<keyword evidence="4 8" id="KW-0479">Metal-binding</keyword>
<name>A0A1S1NRF3_9MYCO</name>
<evidence type="ECO:0000256" key="4">
    <source>
        <dbReference type="ARBA" id="ARBA00022723"/>
    </source>
</evidence>
<comment type="caution">
    <text evidence="10">The sequence shown here is derived from an EMBL/GenBank/DDBJ whole genome shotgun (WGS) entry which is preliminary data.</text>
</comment>
<dbReference type="Pfam" id="PF01850">
    <property type="entry name" value="PIN"/>
    <property type="match status" value="1"/>
</dbReference>
<evidence type="ECO:0000256" key="1">
    <source>
        <dbReference type="ARBA" id="ARBA00001946"/>
    </source>
</evidence>
<dbReference type="SUPFAM" id="SSF88723">
    <property type="entry name" value="PIN domain-like"/>
    <property type="match status" value="1"/>
</dbReference>
<evidence type="ECO:0000256" key="8">
    <source>
        <dbReference type="HAMAP-Rule" id="MF_00265"/>
    </source>
</evidence>
<feature type="domain" description="PIN" evidence="9">
    <location>
        <begin position="10"/>
        <end position="127"/>
    </location>
</feature>
<evidence type="ECO:0000313" key="12">
    <source>
        <dbReference type="Proteomes" id="UP000179734"/>
    </source>
</evidence>
<dbReference type="HAMAP" id="MF_00265">
    <property type="entry name" value="VapC_Nob1"/>
    <property type="match status" value="1"/>
</dbReference>
<reference evidence="11 13" key="2">
    <citation type="journal article" date="2017" name="Int. J. Syst. Evol. Microbiol.">
        <title>Mycobacterium talmoniae sp. nov., a slowly growing mycobacterium isolated from human respiratory samples.</title>
        <authorList>
            <person name="Davidson R.M."/>
            <person name="DeGroote M.A."/>
            <person name="Marola J.L."/>
            <person name="Buss S."/>
            <person name="Jones V."/>
            <person name="McNeil M.R."/>
            <person name="Freifeld A.G."/>
            <person name="Elaine Epperson L."/>
            <person name="Hasan N.A."/>
            <person name="Jackson M."/>
            <person name="Iwen P.C."/>
            <person name="Salfinger M."/>
            <person name="Strong M."/>
        </authorList>
    </citation>
    <scope>NUCLEOTIDE SEQUENCE [LARGE SCALE GENOMIC DNA]</scope>
    <source>
        <strain evidence="11 13">ATCC BAA-2683</strain>
    </source>
</reference>
<dbReference type="Proteomes" id="UP000179734">
    <property type="component" value="Unassembled WGS sequence"/>
</dbReference>
<dbReference type="GO" id="GO:0016787">
    <property type="term" value="F:hydrolase activity"/>
    <property type="evidence" value="ECO:0007669"/>
    <property type="project" value="UniProtKB-KW"/>
</dbReference>
<evidence type="ECO:0000256" key="7">
    <source>
        <dbReference type="ARBA" id="ARBA00038093"/>
    </source>
</evidence>
<evidence type="ECO:0000313" key="13">
    <source>
        <dbReference type="Proteomes" id="UP000238296"/>
    </source>
</evidence>
<evidence type="ECO:0000256" key="2">
    <source>
        <dbReference type="ARBA" id="ARBA00022649"/>
    </source>
</evidence>
<evidence type="ECO:0000313" key="11">
    <source>
        <dbReference type="EMBL" id="PQM48871.1"/>
    </source>
</evidence>
<keyword evidence="8" id="KW-0800">Toxin</keyword>
<feature type="binding site" evidence="8">
    <location>
        <position position="12"/>
    </location>
    <ligand>
        <name>Mg(2+)</name>
        <dbReference type="ChEBI" id="CHEBI:18420"/>
    </ligand>
</feature>
<evidence type="ECO:0000256" key="5">
    <source>
        <dbReference type="ARBA" id="ARBA00022801"/>
    </source>
</evidence>
<keyword evidence="6 8" id="KW-0460">Magnesium</keyword>
<dbReference type="GO" id="GO:0004540">
    <property type="term" value="F:RNA nuclease activity"/>
    <property type="evidence" value="ECO:0007669"/>
    <property type="project" value="InterPro"/>
</dbReference>
<dbReference type="PANTHER" id="PTHR33653:SF1">
    <property type="entry name" value="RIBONUCLEASE VAPC2"/>
    <property type="match status" value="1"/>
</dbReference>
<reference evidence="11" key="3">
    <citation type="submission" date="2018-01" db="EMBL/GenBank/DDBJ databases">
        <authorList>
            <person name="Gaut B.S."/>
            <person name="Morton B.R."/>
            <person name="Clegg M.T."/>
            <person name="Duvall M.R."/>
        </authorList>
    </citation>
    <scope>NUCLEOTIDE SEQUENCE</scope>
    <source>
        <strain evidence="11">ATCC BAA-2683</strain>
    </source>
</reference>
<evidence type="ECO:0000259" key="9">
    <source>
        <dbReference type="Pfam" id="PF01850"/>
    </source>
</evidence>
<gene>
    <name evidence="11" type="primary">vapC5_1</name>
    <name evidence="8" type="synonym">vapC</name>
    <name evidence="10" type="ORF">BKN37_02540</name>
    <name evidence="11" type="ORF">C1Y40_00902</name>
</gene>
<accession>A0A1S1NRF3</accession>
<keyword evidence="3 8" id="KW-0540">Nuclease</keyword>
<dbReference type="GO" id="GO:0090729">
    <property type="term" value="F:toxin activity"/>
    <property type="evidence" value="ECO:0007669"/>
    <property type="project" value="UniProtKB-KW"/>
</dbReference>
<dbReference type="InterPro" id="IPR050556">
    <property type="entry name" value="Type_II_TA_system_RNase"/>
</dbReference>
<dbReference type="EMBL" id="PPEA01000128">
    <property type="protein sequence ID" value="PQM48871.1"/>
    <property type="molecule type" value="Genomic_DNA"/>
</dbReference>
<evidence type="ECO:0000256" key="3">
    <source>
        <dbReference type="ARBA" id="ARBA00022722"/>
    </source>
</evidence>
<comment type="cofactor">
    <cofactor evidence="1 8">
        <name>Mg(2+)</name>
        <dbReference type="ChEBI" id="CHEBI:18420"/>
    </cofactor>
</comment>
<dbReference type="Proteomes" id="UP000238296">
    <property type="component" value="Unassembled WGS sequence"/>
</dbReference>
<keyword evidence="2 8" id="KW-1277">Toxin-antitoxin system</keyword>
<keyword evidence="5 8" id="KW-0378">Hydrolase</keyword>
<comment type="similarity">
    <text evidence="7 8">Belongs to the PINc/VapC protein family.</text>
</comment>
<dbReference type="PANTHER" id="PTHR33653">
    <property type="entry name" value="RIBONUCLEASE VAPC2"/>
    <property type="match status" value="1"/>
</dbReference>
<dbReference type="AlphaFoldDB" id="A0A1S1NRF3"/>
<dbReference type="EC" id="3.1.-.-" evidence="8"/>
<proteinExistence type="inferred from homology"/>
<reference evidence="10 12" key="1">
    <citation type="submission" date="2016-10" db="EMBL/GenBank/DDBJ databases">
        <title>Genome sequence of Mycobacterium talmonii.</title>
        <authorList>
            <person name="Greninger A.L."/>
            <person name="Elliott B."/>
            <person name="Vasireddy S."/>
            <person name="Vasireddy R."/>
        </authorList>
    </citation>
    <scope>NUCLEOTIDE SEQUENCE [LARGE SCALE GENOMIC DNA]</scope>
    <source>
        <strain evidence="10">MO-5499</strain>
        <strain evidence="12">NE-TNMC-100812</strain>
    </source>
</reference>
<keyword evidence="12" id="KW-1185">Reference proteome</keyword>
<dbReference type="InterPro" id="IPR002716">
    <property type="entry name" value="PIN_dom"/>
</dbReference>
<feature type="binding site" evidence="8">
    <location>
        <position position="101"/>
    </location>
    <ligand>
        <name>Mg(2+)</name>
        <dbReference type="ChEBI" id="CHEBI:18420"/>
    </ligand>
</feature>
<dbReference type="InterPro" id="IPR029060">
    <property type="entry name" value="PIN-like_dom_sf"/>
</dbReference>
<evidence type="ECO:0000313" key="10">
    <source>
        <dbReference type="EMBL" id="OHV06292.1"/>
    </source>
</evidence>
<dbReference type="EMBL" id="MLQM01000006">
    <property type="protein sequence ID" value="OHV06292.1"/>
    <property type="molecule type" value="Genomic_DNA"/>
</dbReference>
<dbReference type="Gene3D" id="3.40.50.1010">
    <property type="entry name" value="5'-nuclease"/>
    <property type="match status" value="1"/>
</dbReference>
<dbReference type="RefSeq" id="WP_071020909.1">
    <property type="nucleotide sequence ID" value="NZ_MLQM01000006.1"/>
</dbReference>
<sequence>MTAVEADVGLLDTSVFIARESGRPLAQLPERVALSVITIGELQLGVLNAGDSGTRARRADTLALARAADPIPVSEAVMVSWARLVADCRAAGVLRAVKLTDSLIAATAIEHGLPVVTQDDDFDQMARACPALSVIKV</sequence>
<protein>
    <recommendedName>
        <fullName evidence="8">Ribonuclease VapC</fullName>
        <shortName evidence="8">RNase VapC</shortName>
        <ecNumber evidence="8">3.1.-.-</ecNumber>
    </recommendedName>
    <alternativeName>
        <fullName evidence="8">Toxin VapC</fullName>
    </alternativeName>
</protein>
<dbReference type="GO" id="GO:0000287">
    <property type="term" value="F:magnesium ion binding"/>
    <property type="evidence" value="ECO:0007669"/>
    <property type="project" value="UniProtKB-UniRule"/>
</dbReference>
<evidence type="ECO:0000256" key="6">
    <source>
        <dbReference type="ARBA" id="ARBA00022842"/>
    </source>
</evidence>
<comment type="function">
    <text evidence="8">Toxic component of a toxin-antitoxin (TA) system. An RNase.</text>
</comment>
<organism evidence="10 12">
    <name type="scientific">Mycobacterium talmoniae</name>
    <dbReference type="NCBI Taxonomy" id="1858794"/>
    <lineage>
        <taxon>Bacteria</taxon>
        <taxon>Bacillati</taxon>
        <taxon>Actinomycetota</taxon>
        <taxon>Actinomycetes</taxon>
        <taxon>Mycobacteriales</taxon>
        <taxon>Mycobacteriaceae</taxon>
        <taxon>Mycobacterium</taxon>
    </lineage>
</organism>
<dbReference type="InterPro" id="IPR022907">
    <property type="entry name" value="VapC_family"/>
</dbReference>